<reference evidence="3" key="1">
    <citation type="submission" date="2024-04" db="EMBL/GenBank/DDBJ databases">
        <title>Salinicola lusitanus LLJ914,a marine bacterium isolated from the Okinawa Trough.</title>
        <authorList>
            <person name="Li J."/>
        </authorList>
    </citation>
    <scope>NUCLEOTIDE SEQUENCE [LARGE SCALE GENOMIC DNA]</scope>
</reference>
<evidence type="ECO:0000313" key="2">
    <source>
        <dbReference type="EMBL" id="KAK7878462.1"/>
    </source>
</evidence>
<feature type="compositionally biased region" description="Polar residues" evidence="1">
    <location>
        <begin position="149"/>
        <end position="159"/>
    </location>
</feature>
<proteinExistence type="predicted"/>
<keyword evidence="3" id="KW-1185">Reference proteome</keyword>
<organism evidence="2 3">
    <name type="scientific">Mugilogobius chulae</name>
    <name type="common">yellowstripe goby</name>
    <dbReference type="NCBI Taxonomy" id="88201"/>
    <lineage>
        <taxon>Eukaryota</taxon>
        <taxon>Metazoa</taxon>
        <taxon>Chordata</taxon>
        <taxon>Craniata</taxon>
        <taxon>Vertebrata</taxon>
        <taxon>Euteleostomi</taxon>
        <taxon>Actinopterygii</taxon>
        <taxon>Neopterygii</taxon>
        <taxon>Teleostei</taxon>
        <taxon>Neoteleostei</taxon>
        <taxon>Acanthomorphata</taxon>
        <taxon>Gobiaria</taxon>
        <taxon>Gobiiformes</taxon>
        <taxon>Gobioidei</taxon>
        <taxon>Gobiidae</taxon>
        <taxon>Gobionellinae</taxon>
        <taxon>Mugilogobius</taxon>
    </lineage>
</organism>
<evidence type="ECO:0000256" key="1">
    <source>
        <dbReference type="SAM" id="MobiDB-lite"/>
    </source>
</evidence>
<accession>A0AAW0MN02</accession>
<evidence type="ECO:0000313" key="3">
    <source>
        <dbReference type="Proteomes" id="UP001460270"/>
    </source>
</evidence>
<gene>
    <name evidence="2" type="ORF">WMY93_030999</name>
</gene>
<protein>
    <submittedName>
        <fullName evidence="2">Uncharacterized protein</fullName>
    </submittedName>
</protein>
<feature type="region of interest" description="Disordered" evidence="1">
    <location>
        <begin position="175"/>
        <end position="242"/>
    </location>
</feature>
<dbReference type="Proteomes" id="UP001460270">
    <property type="component" value="Unassembled WGS sequence"/>
</dbReference>
<feature type="compositionally biased region" description="Basic residues" evidence="1">
    <location>
        <begin position="232"/>
        <end position="242"/>
    </location>
</feature>
<dbReference type="AlphaFoldDB" id="A0AAW0MN02"/>
<feature type="compositionally biased region" description="Polar residues" evidence="1">
    <location>
        <begin position="175"/>
        <end position="184"/>
    </location>
</feature>
<name>A0AAW0MN02_9GOBI</name>
<comment type="caution">
    <text evidence="2">The sequence shown here is derived from an EMBL/GenBank/DDBJ whole genome shotgun (WGS) entry which is preliminary data.</text>
</comment>
<sequence>MATHHLRALTRSLHTSPVRTDPPSDLSAPGHRSRRGRAVPRDATFIRSHSVTAPGPSADHKTSVSFVRNEVREAYNTKRGSSNRRASVPMRQDTFITARVVPASELKSSLFSSSSESLTSSKGVSVHANANANRSDGWSDDSVRRKQQPQRSSSVQAATCSITSRLDALMSANFPETQGSNVYNSRGRGKMSGACRESRHRASVSTNRANDESQAFSSKGSGSKAYQGTRARSSHSKSSRRR</sequence>
<feature type="region of interest" description="Disordered" evidence="1">
    <location>
        <begin position="112"/>
        <end position="159"/>
    </location>
</feature>
<feature type="compositionally biased region" description="Polar residues" evidence="1">
    <location>
        <begin position="203"/>
        <end position="226"/>
    </location>
</feature>
<dbReference type="EMBL" id="JBBPFD010000501">
    <property type="protein sequence ID" value="KAK7878462.1"/>
    <property type="molecule type" value="Genomic_DNA"/>
</dbReference>
<feature type="region of interest" description="Disordered" evidence="1">
    <location>
        <begin position="1"/>
        <end position="65"/>
    </location>
</feature>
<feature type="compositionally biased region" description="Low complexity" evidence="1">
    <location>
        <begin position="112"/>
        <end position="122"/>
    </location>
</feature>